<reference evidence="6" key="2">
    <citation type="submission" date="2023-05" db="EMBL/GenBank/DDBJ databases">
        <authorList>
            <consortium name="Lawrence Berkeley National Laboratory"/>
            <person name="Steindorff A."/>
            <person name="Hensen N."/>
            <person name="Bonometti L."/>
            <person name="Westerberg I."/>
            <person name="Brannstrom I.O."/>
            <person name="Guillou S."/>
            <person name="Cros-Aarteil S."/>
            <person name="Calhoun S."/>
            <person name="Haridas S."/>
            <person name="Kuo A."/>
            <person name="Mondo S."/>
            <person name="Pangilinan J."/>
            <person name="Riley R."/>
            <person name="Labutti K."/>
            <person name="Andreopoulos B."/>
            <person name="Lipzen A."/>
            <person name="Chen C."/>
            <person name="Yanf M."/>
            <person name="Daum C."/>
            <person name="Ng V."/>
            <person name="Clum A."/>
            <person name="Ohm R."/>
            <person name="Martin F."/>
            <person name="Silar P."/>
            <person name="Natvig D."/>
            <person name="Lalanne C."/>
            <person name="Gautier V."/>
            <person name="Ament-Velasquez S.L."/>
            <person name="Kruys A."/>
            <person name="Hutchinson M.I."/>
            <person name="Powell A.J."/>
            <person name="Barry K."/>
            <person name="Miller A.N."/>
            <person name="Grigoriev I.V."/>
            <person name="Debuchy R."/>
            <person name="Gladieux P."/>
            <person name="Thoren M.H."/>
            <person name="Johannesson H."/>
        </authorList>
    </citation>
    <scope>NUCLEOTIDE SEQUENCE</scope>
    <source>
        <strain evidence="6">CBS 359.72</strain>
    </source>
</reference>
<evidence type="ECO:0000256" key="2">
    <source>
        <dbReference type="SAM" id="MobiDB-lite"/>
    </source>
</evidence>
<feature type="signal peptide" evidence="4">
    <location>
        <begin position="1"/>
        <end position="33"/>
    </location>
</feature>
<dbReference type="InterPro" id="IPR033121">
    <property type="entry name" value="PEPTIDASE_A1"/>
</dbReference>
<feature type="compositionally biased region" description="Basic and acidic residues" evidence="2">
    <location>
        <begin position="527"/>
        <end position="536"/>
    </location>
</feature>
<feature type="chain" id="PRO_5042868806" evidence="4">
    <location>
        <begin position="34"/>
        <end position="928"/>
    </location>
</feature>
<feature type="domain" description="Peptidase A1" evidence="5">
    <location>
        <begin position="68"/>
        <end position="442"/>
    </location>
</feature>
<evidence type="ECO:0000313" key="6">
    <source>
        <dbReference type="EMBL" id="KAK4246417.1"/>
    </source>
</evidence>
<sequence length="928" mass="101070">MRLPYLGSAVVRDVLLLLLLLLLSVSQLAAVRAASASAASATSSESPTPSPLWIQPSGDWYGIDGTWSNFAFYIGSPAQVVYLTVATALSEIWVVSTGGCVPVRLCIDARGGVFDISQSNTWHSLGSWQLGMNYTGMGGNGDYGLETLAFVNRVTRYTSAVDGVLVAAINDTDYYQGYIGVGVTQGRFGTNVTNPFISQLVETYGSIPSHGYGYTAGAYYRDDGTSGGTVASLTLGGYDTLRFKPHNTKFSLEPVTRLPLVRLRGITAEVPTLDDAPTKNWTSTIKPLVKMDDSIIALIDSSTPYLWLPTEVCERFASALNLKWREDLGLYVFSNGAQYTHYQSDTSLSFTFSLSSYQNADDFGQPLNTAGVVNITLPSAAFAQLLRYPFKNVIQWGDSSIPYFPLKRSTKEVNGNQYIIGRTFLQEAYIITSYDRGTYSLHQALFPQNATKNYTLEEITRPIDSPYPKYESEPPVEEGLSTGQTVGIVLGAFIIGSIAALVLWFWLSRKRKEKQKDKQNETSGQEEENKAESHKDEEEDEEEPRSPVKRMFTKIIRKKRSRKPISQGTDGTNAGPAEVGADAQHQVFEMPAPPEPVELDSHDVGDDDTDFSGDSTRGLSQYEITRRKLDRQLQGPVPTYTPSAGFPTGSGHGKSMHDPSPVAHYRPPDDPSPASSPTYANGGSLPGTLPSPMTPHGDWANRGFDIPSPMTVAAPTHLLHAPSNVSDPSYSPISPHSPHSLHSPHTYAPSSITRSGSDASPTTPTGSVQLPAPAFQRTPIDPSRVVCLGPLPENVQLPHPQRSIPRIVTPSHPSAVPGAGAEAEPAYLRAQNLPLPQLPGHHRSFTQGSTDTLGSDFTVEEETRLRAEDLTQQPQSMGQEHQREGQDHDIPRSPCSMERIEAGSELVHVPQVAEKRYSWEEVQGGSLS</sequence>
<feature type="compositionally biased region" description="Basic residues" evidence="2">
    <location>
        <begin position="547"/>
        <end position="563"/>
    </location>
</feature>
<keyword evidence="3" id="KW-0812">Transmembrane</keyword>
<dbReference type="InterPro" id="IPR034164">
    <property type="entry name" value="Pepsin-like_dom"/>
</dbReference>
<dbReference type="InterPro" id="IPR021109">
    <property type="entry name" value="Peptidase_aspartic_dom_sf"/>
</dbReference>
<feature type="compositionally biased region" description="Low complexity" evidence="2">
    <location>
        <begin position="726"/>
        <end position="745"/>
    </location>
</feature>
<comment type="similarity">
    <text evidence="1">Belongs to the peptidase A1 family.</text>
</comment>
<gene>
    <name evidence="6" type="ORF">C7999DRAFT_42109</name>
</gene>
<feature type="compositionally biased region" description="Basic and acidic residues" evidence="2">
    <location>
        <begin position="880"/>
        <end position="891"/>
    </location>
</feature>
<feature type="compositionally biased region" description="Polar residues" evidence="2">
    <location>
        <begin position="845"/>
        <end position="855"/>
    </location>
</feature>
<feature type="transmembrane region" description="Helical" evidence="3">
    <location>
        <begin position="486"/>
        <end position="507"/>
    </location>
</feature>
<organism evidence="6 7">
    <name type="scientific">Corynascus novoguineensis</name>
    <dbReference type="NCBI Taxonomy" id="1126955"/>
    <lineage>
        <taxon>Eukaryota</taxon>
        <taxon>Fungi</taxon>
        <taxon>Dikarya</taxon>
        <taxon>Ascomycota</taxon>
        <taxon>Pezizomycotina</taxon>
        <taxon>Sordariomycetes</taxon>
        <taxon>Sordariomycetidae</taxon>
        <taxon>Sordariales</taxon>
        <taxon>Chaetomiaceae</taxon>
        <taxon>Corynascus</taxon>
    </lineage>
</organism>
<feature type="compositionally biased region" description="Polar residues" evidence="2">
    <location>
        <begin position="870"/>
        <end position="879"/>
    </location>
</feature>
<dbReference type="GO" id="GO:0006508">
    <property type="term" value="P:proteolysis"/>
    <property type="evidence" value="ECO:0007669"/>
    <property type="project" value="InterPro"/>
</dbReference>
<evidence type="ECO:0000256" key="3">
    <source>
        <dbReference type="SAM" id="Phobius"/>
    </source>
</evidence>
<feature type="region of interest" description="Disordered" evidence="2">
    <location>
        <begin position="793"/>
        <end position="821"/>
    </location>
</feature>
<dbReference type="Proteomes" id="UP001303647">
    <property type="component" value="Unassembled WGS sequence"/>
</dbReference>
<dbReference type="SUPFAM" id="SSF50630">
    <property type="entry name" value="Acid proteases"/>
    <property type="match status" value="1"/>
</dbReference>
<feature type="region of interest" description="Disordered" evidence="2">
    <location>
        <begin position="514"/>
        <end position="777"/>
    </location>
</feature>
<protein>
    <submittedName>
        <fullName evidence="6">Aspartic peptidase domain-containing protein</fullName>
    </submittedName>
</protein>
<evidence type="ECO:0000313" key="7">
    <source>
        <dbReference type="Proteomes" id="UP001303647"/>
    </source>
</evidence>
<dbReference type="Pfam" id="PF00026">
    <property type="entry name" value="Asp"/>
    <property type="match status" value="1"/>
</dbReference>
<proteinExistence type="inferred from homology"/>
<dbReference type="InterPro" id="IPR001461">
    <property type="entry name" value="Aspartic_peptidase_A1"/>
</dbReference>
<dbReference type="EMBL" id="MU857674">
    <property type="protein sequence ID" value="KAK4246417.1"/>
    <property type="molecule type" value="Genomic_DNA"/>
</dbReference>
<reference evidence="6" key="1">
    <citation type="journal article" date="2023" name="Mol. Phylogenet. Evol.">
        <title>Genome-scale phylogeny and comparative genomics of the fungal order Sordariales.</title>
        <authorList>
            <person name="Hensen N."/>
            <person name="Bonometti L."/>
            <person name="Westerberg I."/>
            <person name="Brannstrom I.O."/>
            <person name="Guillou S."/>
            <person name="Cros-Aarteil S."/>
            <person name="Calhoun S."/>
            <person name="Haridas S."/>
            <person name="Kuo A."/>
            <person name="Mondo S."/>
            <person name="Pangilinan J."/>
            <person name="Riley R."/>
            <person name="LaButti K."/>
            <person name="Andreopoulos B."/>
            <person name="Lipzen A."/>
            <person name="Chen C."/>
            <person name="Yan M."/>
            <person name="Daum C."/>
            <person name="Ng V."/>
            <person name="Clum A."/>
            <person name="Steindorff A."/>
            <person name="Ohm R.A."/>
            <person name="Martin F."/>
            <person name="Silar P."/>
            <person name="Natvig D.O."/>
            <person name="Lalanne C."/>
            <person name="Gautier V."/>
            <person name="Ament-Velasquez S.L."/>
            <person name="Kruys A."/>
            <person name="Hutchinson M.I."/>
            <person name="Powell A.J."/>
            <person name="Barry K."/>
            <person name="Miller A.N."/>
            <person name="Grigoriev I.V."/>
            <person name="Debuchy R."/>
            <person name="Gladieux P."/>
            <person name="Hiltunen Thoren M."/>
            <person name="Johannesson H."/>
        </authorList>
    </citation>
    <scope>NUCLEOTIDE SEQUENCE</scope>
    <source>
        <strain evidence="6">CBS 359.72</strain>
    </source>
</reference>
<name>A0AAN7CS85_9PEZI</name>
<keyword evidence="3" id="KW-0472">Membrane</keyword>
<dbReference type="CDD" id="cd05471">
    <property type="entry name" value="pepsin_like"/>
    <property type="match status" value="1"/>
</dbReference>
<feature type="compositionally biased region" description="Polar residues" evidence="2">
    <location>
        <begin position="748"/>
        <end position="768"/>
    </location>
</feature>
<dbReference type="Gene3D" id="2.40.70.10">
    <property type="entry name" value="Acid Proteases"/>
    <property type="match status" value="2"/>
</dbReference>
<evidence type="ECO:0000256" key="4">
    <source>
        <dbReference type="SAM" id="SignalP"/>
    </source>
</evidence>
<feature type="region of interest" description="Disordered" evidence="2">
    <location>
        <begin position="834"/>
        <end position="894"/>
    </location>
</feature>
<evidence type="ECO:0000259" key="5">
    <source>
        <dbReference type="PROSITE" id="PS51767"/>
    </source>
</evidence>
<dbReference type="AlphaFoldDB" id="A0AAN7CS85"/>
<comment type="caution">
    <text evidence="6">The sequence shown here is derived from an EMBL/GenBank/DDBJ whole genome shotgun (WGS) entry which is preliminary data.</text>
</comment>
<dbReference type="PROSITE" id="PS51767">
    <property type="entry name" value="PEPTIDASE_A1"/>
    <property type="match status" value="1"/>
</dbReference>
<evidence type="ECO:0000256" key="1">
    <source>
        <dbReference type="ARBA" id="ARBA00007447"/>
    </source>
</evidence>
<dbReference type="PRINTS" id="PR00792">
    <property type="entry name" value="PEPSIN"/>
</dbReference>
<dbReference type="GO" id="GO:0004190">
    <property type="term" value="F:aspartic-type endopeptidase activity"/>
    <property type="evidence" value="ECO:0007669"/>
    <property type="project" value="InterPro"/>
</dbReference>
<keyword evidence="4" id="KW-0732">Signal</keyword>
<accession>A0AAN7CS85</accession>
<keyword evidence="7" id="KW-1185">Reference proteome</keyword>
<keyword evidence="3" id="KW-1133">Transmembrane helix</keyword>